<dbReference type="Proteomes" id="UP001362999">
    <property type="component" value="Unassembled WGS sequence"/>
</dbReference>
<evidence type="ECO:0000313" key="3">
    <source>
        <dbReference type="EMBL" id="KAK6988484.1"/>
    </source>
</evidence>
<feature type="non-terminal residue" evidence="3">
    <location>
        <position position="1"/>
    </location>
</feature>
<reference evidence="3 4" key="1">
    <citation type="journal article" date="2024" name="J Genomics">
        <title>Draft genome sequencing and assembly of Favolaschia claudopus CIRM-BRFM 2984 isolated from oak limbs.</title>
        <authorList>
            <person name="Navarro D."/>
            <person name="Drula E."/>
            <person name="Chaduli D."/>
            <person name="Cazenave R."/>
            <person name="Ahrendt S."/>
            <person name="Wang J."/>
            <person name="Lipzen A."/>
            <person name="Daum C."/>
            <person name="Barry K."/>
            <person name="Grigoriev I.V."/>
            <person name="Favel A."/>
            <person name="Rosso M.N."/>
            <person name="Martin F."/>
        </authorList>
    </citation>
    <scope>NUCLEOTIDE SEQUENCE [LARGE SCALE GENOMIC DNA]</scope>
    <source>
        <strain evidence="3 4">CIRM-BRFM 2984</strain>
    </source>
</reference>
<name>A0AAV9ZPU2_9AGAR</name>
<proteinExistence type="predicted"/>
<dbReference type="Pfam" id="PF24883">
    <property type="entry name" value="NPHP3_N"/>
    <property type="match status" value="1"/>
</dbReference>
<dbReference type="AlphaFoldDB" id="A0AAV9ZPU2"/>
<organism evidence="3 4">
    <name type="scientific">Favolaschia claudopus</name>
    <dbReference type="NCBI Taxonomy" id="2862362"/>
    <lineage>
        <taxon>Eukaryota</taxon>
        <taxon>Fungi</taxon>
        <taxon>Dikarya</taxon>
        <taxon>Basidiomycota</taxon>
        <taxon>Agaricomycotina</taxon>
        <taxon>Agaricomycetes</taxon>
        <taxon>Agaricomycetidae</taxon>
        <taxon>Agaricales</taxon>
        <taxon>Marasmiineae</taxon>
        <taxon>Mycenaceae</taxon>
        <taxon>Favolaschia</taxon>
    </lineage>
</organism>
<dbReference type="InterPro" id="IPR056884">
    <property type="entry name" value="NPHP3-like_N"/>
</dbReference>
<dbReference type="PANTHER" id="PTHR10039">
    <property type="entry name" value="AMELOGENIN"/>
    <property type="match status" value="1"/>
</dbReference>
<dbReference type="EMBL" id="JAWWNJ010000122">
    <property type="protein sequence ID" value="KAK6988484.1"/>
    <property type="molecule type" value="Genomic_DNA"/>
</dbReference>
<comment type="caution">
    <text evidence="3">The sequence shown here is derived from an EMBL/GenBank/DDBJ whole genome shotgun (WGS) entry which is preliminary data.</text>
</comment>
<feature type="domain" description="Nephrocystin 3-like N-terminal" evidence="2">
    <location>
        <begin position="2"/>
        <end position="111"/>
    </location>
</feature>
<keyword evidence="1" id="KW-0677">Repeat</keyword>
<accession>A0AAV9ZPU2</accession>
<gene>
    <name evidence="3" type="ORF">R3P38DRAFT_2573237</name>
</gene>
<evidence type="ECO:0000313" key="4">
    <source>
        <dbReference type="Proteomes" id="UP001362999"/>
    </source>
</evidence>
<dbReference type="PANTHER" id="PTHR10039:SF15">
    <property type="entry name" value="NACHT DOMAIN-CONTAINING PROTEIN"/>
    <property type="match status" value="1"/>
</dbReference>
<protein>
    <recommendedName>
        <fullName evidence="2">Nephrocystin 3-like N-terminal domain-containing protein</fullName>
    </recommendedName>
</protein>
<sequence length="171" mass="19868">LAYIYINHKELEIQTPTALFASLCKQLLLNKPLPLMLQNLWQYHHTRQTPPTLDNMLRVLETVLCEYHKIYLIVDALDEYLNITDEQRGLFVQNLVKIVNQFPVHLMITTRPNNISQDRFPNSQQVPVEADITLYVENQFKTSDNLSRLLANESQLKDSIQTAMVKDVDGM</sequence>
<evidence type="ECO:0000256" key="1">
    <source>
        <dbReference type="ARBA" id="ARBA00022737"/>
    </source>
</evidence>
<dbReference type="InterPro" id="IPR027417">
    <property type="entry name" value="P-loop_NTPase"/>
</dbReference>
<keyword evidence="4" id="KW-1185">Reference proteome</keyword>
<dbReference type="Gene3D" id="3.40.50.300">
    <property type="entry name" value="P-loop containing nucleotide triphosphate hydrolases"/>
    <property type="match status" value="1"/>
</dbReference>
<evidence type="ECO:0000259" key="2">
    <source>
        <dbReference type="Pfam" id="PF24883"/>
    </source>
</evidence>